<evidence type="ECO:0000259" key="7">
    <source>
        <dbReference type="PROSITE" id="PS51379"/>
    </source>
</evidence>
<dbReference type="GO" id="GO:0051539">
    <property type="term" value="F:4 iron, 4 sulfur cluster binding"/>
    <property type="evidence" value="ECO:0007669"/>
    <property type="project" value="UniProtKB-KW"/>
</dbReference>
<sequence length="227" mass="24736">MIALDVDGRTIQVEAGITVLEACLQNGIFIPNLCFVKTRKRPHASCRLCFVEIDGLDRPVPSCTQRVRDGMKVRTDTEPVRRLQRSAFKLLMSTHICTPRECPTQGRCQLIRTAKLLKVSLKPSPLERLERDVDPVVRLGPLVHYPYRCVLCGRCVHVCGEESGHGLLTFAKRGFNTVVATFVSEGEEGPCAECSACVGVCPTGALTLEAPETAESEEPGRAADSGG</sequence>
<feature type="domain" description="2Fe-2S ferredoxin-type" evidence="6">
    <location>
        <begin position="1"/>
        <end position="79"/>
    </location>
</feature>
<keyword evidence="2" id="KW-0479">Metal-binding</keyword>
<dbReference type="SUPFAM" id="SSF54862">
    <property type="entry name" value="4Fe-4S ferredoxins"/>
    <property type="match status" value="1"/>
</dbReference>
<dbReference type="PROSITE" id="PS51379">
    <property type="entry name" value="4FE4S_FER_2"/>
    <property type="match status" value="2"/>
</dbReference>
<dbReference type="RefSeq" id="WP_073038716.1">
    <property type="nucleotide sequence ID" value="NZ_FQVB01000016.1"/>
</dbReference>
<dbReference type="InterPro" id="IPR017900">
    <property type="entry name" value="4Fe4S_Fe_S_CS"/>
</dbReference>
<dbReference type="EMBL" id="FQVB01000016">
    <property type="protein sequence ID" value="SHF38050.1"/>
    <property type="molecule type" value="Genomic_DNA"/>
</dbReference>
<proteinExistence type="predicted"/>
<dbReference type="STRING" id="1121391.SAMN02745206_01868"/>
<feature type="domain" description="4Fe-4S ferredoxin-type" evidence="7">
    <location>
        <begin position="140"/>
        <end position="159"/>
    </location>
</feature>
<dbReference type="Gene3D" id="3.10.20.740">
    <property type="match status" value="1"/>
</dbReference>
<evidence type="ECO:0000256" key="5">
    <source>
        <dbReference type="ARBA" id="ARBA00023014"/>
    </source>
</evidence>
<accession>A0A1M5B6J2</accession>
<feature type="domain" description="4Fe-4S ferredoxin-type" evidence="7">
    <location>
        <begin position="182"/>
        <end position="211"/>
    </location>
</feature>
<dbReference type="InterPro" id="IPR001041">
    <property type="entry name" value="2Fe-2S_ferredoxin-type"/>
</dbReference>
<dbReference type="FunFam" id="3.30.70.20:FF:000035">
    <property type="entry name" value="Iron hydrogenase 1"/>
    <property type="match status" value="1"/>
</dbReference>
<gene>
    <name evidence="8" type="ORF">SAMN02745206_01868</name>
</gene>
<reference evidence="9" key="1">
    <citation type="submission" date="2016-11" db="EMBL/GenBank/DDBJ databases">
        <authorList>
            <person name="Varghese N."/>
            <person name="Submissions S."/>
        </authorList>
    </citation>
    <scope>NUCLEOTIDE SEQUENCE [LARGE SCALE GENOMIC DNA]</scope>
    <source>
        <strain evidence="9">DSM 9756</strain>
    </source>
</reference>
<dbReference type="Pfam" id="PF12838">
    <property type="entry name" value="Fer4_7"/>
    <property type="match status" value="1"/>
</dbReference>
<evidence type="ECO:0000256" key="1">
    <source>
        <dbReference type="ARBA" id="ARBA00022485"/>
    </source>
</evidence>
<evidence type="ECO:0000256" key="2">
    <source>
        <dbReference type="ARBA" id="ARBA00022723"/>
    </source>
</evidence>
<protein>
    <submittedName>
        <fullName evidence="8">NADH-quinone oxidoreductase subunit G</fullName>
    </submittedName>
</protein>
<dbReference type="Pfam" id="PF13510">
    <property type="entry name" value="Fer2_4"/>
    <property type="match status" value="1"/>
</dbReference>
<dbReference type="PANTHER" id="PTHR24960:SF84">
    <property type="entry name" value="HYDROGENASE SUBUNIT"/>
    <property type="match status" value="1"/>
</dbReference>
<evidence type="ECO:0000256" key="4">
    <source>
        <dbReference type="ARBA" id="ARBA00023004"/>
    </source>
</evidence>
<dbReference type="InterPro" id="IPR050157">
    <property type="entry name" value="PSI_iron-sulfur_center"/>
</dbReference>
<dbReference type="PANTHER" id="PTHR24960">
    <property type="entry name" value="PHOTOSYSTEM I IRON-SULFUR CENTER-RELATED"/>
    <property type="match status" value="1"/>
</dbReference>
<keyword evidence="5" id="KW-0411">Iron-sulfur</keyword>
<dbReference type="PROSITE" id="PS00198">
    <property type="entry name" value="4FE4S_FER_1"/>
    <property type="match status" value="1"/>
</dbReference>
<organism evidence="8 9">
    <name type="scientific">Desulfacinum infernum DSM 9756</name>
    <dbReference type="NCBI Taxonomy" id="1121391"/>
    <lineage>
        <taxon>Bacteria</taxon>
        <taxon>Pseudomonadati</taxon>
        <taxon>Thermodesulfobacteriota</taxon>
        <taxon>Syntrophobacteria</taxon>
        <taxon>Syntrophobacterales</taxon>
        <taxon>Syntrophobacteraceae</taxon>
        <taxon>Desulfacinum</taxon>
    </lineage>
</organism>
<dbReference type="CDD" id="cd00207">
    <property type="entry name" value="fer2"/>
    <property type="match status" value="1"/>
</dbReference>
<dbReference type="SUPFAM" id="SSF54292">
    <property type="entry name" value="2Fe-2S ferredoxin-like"/>
    <property type="match status" value="1"/>
</dbReference>
<keyword evidence="1" id="KW-0004">4Fe-4S</keyword>
<dbReference type="AlphaFoldDB" id="A0A1M5B6J2"/>
<dbReference type="Gene3D" id="3.30.70.20">
    <property type="match status" value="1"/>
</dbReference>
<keyword evidence="3" id="KW-0677">Repeat</keyword>
<evidence type="ECO:0000256" key="3">
    <source>
        <dbReference type="ARBA" id="ARBA00022737"/>
    </source>
</evidence>
<evidence type="ECO:0000313" key="9">
    <source>
        <dbReference type="Proteomes" id="UP000184076"/>
    </source>
</evidence>
<dbReference type="InterPro" id="IPR036010">
    <property type="entry name" value="2Fe-2S_ferredoxin-like_sf"/>
</dbReference>
<dbReference type="Proteomes" id="UP000184076">
    <property type="component" value="Unassembled WGS sequence"/>
</dbReference>
<dbReference type="GO" id="GO:0046872">
    <property type="term" value="F:metal ion binding"/>
    <property type="evidence" value="ECO:0007669"/>
    <property type="project" value="UniProtKB-KW"/>
</dbReference>
<evidence type="ECO:0000259" key="6">
    <source>
        <dbReference type="PROSITE" id="PS51085"/>
    </source>
</evidence>
<dbReference type="PROSITE" id="PS51085">
    <property type="entry name" value="2FE2S_FER_2"/>
    <property type="match status" value="1"/>
</dbReference>
<evidence type="ECO:0000313" key="8">
    <source>
        <dbReference type="EMBL" id="SHF38050.1"/>
    </source>
</evidence>
<keyword evidence="4" id="KW-0408">Iron</keyword>
<dbReference type="InterPro" id="IPR017896">
    <property type="entry name" value="4Fe4S_Fe-S-bd"/>
</dbReference>
<dbReference type="OrthoDB" id="9810782at2"/>
<name>A0A1M5B6J2_9BACT</name>
<keyword evidence="9" id="KW-1185">Reference proteome</keyword>